<dbReference type="EMBL" id="PQ015379">
    <property type="protein sequence ID" value="XDJ14993.1"/>
    <property type="molecule type" value="Genomic_DNA"/>
</dbReference>
<evidence type="ECO:0000313" key="1">
    <source>
        <dbReference type="EMBL" id="XDJ14993.1"/>
    </source>
</evidence>
<organism evidence="1">
    <name type="scientific">Pseudomonas phage HRDY3</name>
    <dbReference type="NCBI Taxonomy" id="3236930"/>
    <lineage>
        <taxon>Viruses</taxon>
    </lineage>
</organism>
<name>A0AB39CDK4_9VIRU</name>
<protein>
    <submittedName>
        <fullName evidence="1">Uncharacterized protein</fullName>
    </submittedName>
</protein>
<reference evidence="1" key="1">
    <citation type="submission" date="2024-07" db="EMBL/GenBank/DDBJ databases">
        <authorList>
            <person name="Bringhurst R.M."/>
            <person name="Homer T.E."/>
        </authorList>
    </citation>
    <scope>NUCLEOTIDE SEQUENCE</scope>
</reference>
<accession>A0AB39CDK4</accession>
<proteinExistence type="predicted"/>
<sequence>MQFENETQLIFKGEERQSLWGYQNPDFDGTDLQVTLDALVMPESLVPFRYAEGKDSWMMDKGSSSACMTYVFKLGGPFSPERLDQQMRIIGAFTHALPHDWSEYHTSHRVFEGSEKGSIRTFVYRVHRNVKDQCQGHPEMLCGAPLGMHHCDCCGEMVMAGLPHPGIEHYMEFHDACEQDDLKRERDEWFPKVWAGVESEYVAYGKLKEGWYDDLPPPLPESLKLAREFFEYVRENLTVFSRERVLPSLDHEGYVGLLMPNDETMPSWWSCSFYPDETVTYSHEKGKDEHGKVVKIPQGPDHNAQLLALIHKL</sequence>